<comment type="similarity">
    <text evidence="2">Belongs to the NADH dehydrogenase family.</text>
</comment>
<dbReference type="Proteomes" id="UP001596312">
    <property type="component" value="Unassembled WGS sequence"/>
</dbReference>
<dbReference type="EMBL" id="JBHSXQ010000004">
    <property type="protein sequence ID" value="MFC6906253.1"/>
    <property type="molecule type" value="Genomic_DNA"/>
</dbReference>
<evidence type="ECO:0000256" key="2">
    <source>
        <dbReference type="ARBA" id="ARBA00005272"/>
    </source>
</evidence>
<dbReference type="InterPro" id="IPR036188">
    <property type="entry name" value="FAD/NAD-bd_sf"/>
</dbReference>
<comment type="caution">
    <text evidence="7">The sequence shown here is derived from an EMBL/GenBank/DDBJ whole genome shotgun (WGS) entry which is preliminary data.</text>
</comment>
<evidence type="ECO:0000313" key="7">
    <source>
        <dbReference type="EMBL" id="MFC6906253.1"/>
    </source>
</evidence>
<evidence type="ECO:0000256" key="1">
    <source>
        <dbReference type="ARBA" id="ARBA00001974"/>
    </source>
</evidence>
<evidence type="ECO:0000259" key="6">
    <source>
        <dbReference type="Pfam" id="PF07992"/>
    </source>
</evidence>
<feature type="domain" description="FAD/NAD(P)-binding" evidence="6">
    <location>
        <begin position="1"/>
        <end position="278"/>
    </location>
</feature>
<proteinExistence type="inferred from homology"/>
<dbReference type="RefSeq" id="WP_340604810.1">
    <property type="nucleotide sequence ID" value="NZ_JBBMXV010000004.1"/>
</dbReference>
<accession>A0ABD5V3S4</accession>
<dbReference type="InterPro" id="IPR023753">
    <property type="entry name" value="FAD/NAD-binding_dom"/>
</dbReference>
<keyword evidence="4" id="KW-0274">FAD</keyword>
<organism evidence="7 8">
    <name type="scientific">Halalkalicoccus tibetensis</name>
    <dbReference type="NCBI Taxonomy" id="175632"/>
    <lineage>
        <taxon>Archaea</taxon>
        <taxon>Methanobacteriati</taxon>
        <taxon>Methanobacteriota</taxon>
        <taxon>Stenosarchaea group</taxon>
        <taxon>Halobacteria</taxon>
        <taxon>Halobacteriales</taxon>
        <taxon>Halococcaceae</taxon>
        <taxon>Halalkalicoccus</taxon>
    </lineage>
</organism>
<dbReference type="PANTHER" id="PTHR42913">
    <property type="entry name" value="APOPTOSIS-INDUCING FACTOR 1"/>
    <property type="match status" value="1"/>
</dbReference>
<protein>
    <submittedName>
        <fullName evidence="7">NAD(P)/FAD-dependent oxidoreductase</fullName>
        <ecNumber evidence="7">1.6.5.-</ecNumber>
    </submittedName>
</protein>
<dbReference type="Gene3D" id="3.50.50.100">
    <property type="match status" value="1"/>
</dbReference>
<dbReference type="Pfam" id="PF07992">
    <property type="entry name" value="Pyr_redox_2"/>
    <property type="match status" value="1"/>
</dbReference>
<dbReference type="EC" id="1.6.5.-" evidence="7"/>
<comment type="cofactor">
    <cofactor evidence="1">
        <name>FAD</name>
        <dbReference type="ChEBI" id="CHEBI:57692"/>
    </cofactor>
</comment>
<keyword evidence="3" id="KW-0285">Flavoprotein</keyword>
<dbReference type="InterPro" id="IPR051169">
    <property type="entry name" value="NADH-Q_oxidoreductase"/>
</dbReference>
<dbReference type="SUPFAM" id="SSF51905">
    <property type="entry name" value="FAD/NAD(P)-binding domain"/>
    <property type="match status" value="2"/>
</dbReference>
<evidence type="ECO:0000256" key="3">
    <source>
        <dbReference type="ARBA" id="ARBA00022630"/>
    </source>
</evidence>
<dbReference type="GO" id="GO:0016491">
    <property type="term" value="F:oxidoreductase activity"/>
    <property type="evidence" value="ECO:0007669"/>
    <property type="project" value="UniProtKB-KW"/>
</dbReference>
<sequence length="364" mass="38386">MRIVVCGAGYAGVTLAKRLEGELPDAGIVLVDRDPDHLIQHELHRVIRRPDLADAISLSLDSLFDRVEVREATVEAVDRDARVIHTSDGDIEYDYAAVCLGAETNYYGLPGVEEFSIPLKRLEHAEAIRASVEGRSRVVVGGAGLSGVQVAGEIAAMDRELSVVLLERFDSVAPNFPANFRAAVAEELGSRGVDVRTGTTVERATENAVETADGSIPYDTFVWTGGIRGPSAFGGERPGVRSDLRLDSRTFVVGDTARVIDDDGEPVPASAQAAIREARVVAKSLAALVGGGSGGFSPRPERFSFDSPGWLVSIGDGAVAQVGPTVLRGRAALALKASVGAGYLSSIGAVRDAVELVNEELRAD</sequence>
<evidence type="ECO:0000256" key="4">
    <source>
        <dbReference type="ARBA" id="ARBA00022827"/>
    </source>
</evidence>
<evidence type="ECO:0000256" key="5">
    <source>
        <dbReference type="ARBA" id="ARBA00023002"/>
    </source>
</evidence>
<gene>
    <name evidence="7" type="ORF">ACFQGH_13730</name>
</gene>
<dbReference type="AlphaFoldDB" id="A0ABD5V3S4"/>
<reference evidence="7 8" key="1">
    <citation type="journal article" date="2019" name="Int. J. Syst. Evol. Microbiol.">
        <title>The Global Catalogue of Microorganisms (GCM) 10K type strain sequencing project: providing services to taxonomists for standard genome sequencing and annotation.</title>
        <authorList>
            <consortium name="The Broad Institute Genomics Platform"/>
            <consortium name="The Broad Institute Genome Sequencing Center for Infectious Disease"/>
            <person name="Wu L."/>
            <person name="Ma J."/>
        </authorList>
    </citation>
    <scope>NUCLEOTIDE SEQUENCE [LARGE SCALE GENOMIC DNA]</scope>
    <source>
        <strain evidence="7 8">CGMCC 1.3240</strain>
    </source>
</reference>
<keyword evidence="8" id="KW-1185">Reference proteome</keyword>
<dbReference type="PANTHER" id="PTHR42913:SF3">
    <property type="entry name" value="64 KDA MITOCHONDRIAL NADH DEHYDROGENASE (EUROFUNG)"/>
    <property type="match status" value="1"/>
</dbReference>
<keyword evidence="5 7" id="KW-0560">Oxidoreductase</keyword>
<name>A0ABD5V3S4_9EURY</name>
<evidence type="ECO:0000313" key="8">
    <source>
        <dbReference type="Proteomes" id="UP001596312"/>
    </source>
</evidence>